<feature type="transmembrane region" description="Helical" evidence="5">
    <location>
        <begin position="306"/>
        <end position="323"/>
    </location>
</feature>
<feature type="transmembrane region" description="Helical" evidence="5">
    <location>
        <begin position="465"/>
        <end position="485"/>
    </location>
</feature>
<feature type="transmembrane region" description="Helical" evidence="5">
    <location>
        <begin position="189"/>
        <end position="208"/>
    </location>
</feature>
<protein>
    <submittedName>
        <fullName evidence="6">Uncharacterized protein</fullName>
    </submittedName>
</protein>
<feature type="transmembrane region" description="Helical" evidence="5">
    <location>
        <begin position="403"/>
        <end position="425"/>
    </location>
</feature>
<keyword evidence="7" id="KW-1185">Reference proteome</keyword>
<evidence type="ECO:0000256" key="3">
    <source>
        <dbReference type="ARBA" id="ARBA00022989"/>
    </source>
</evidence>
<dbReference type="GO" id="GO:0022857">
    <property type="term" value="F:transmembrane transporter activity"/>
    <property type="evidence" value="ECO:0007669"/>
    <property type="project" value="InterPro"/>
</dbReference>
<dbReference type="Pfam" id="PF07690">
    <property type="entry name" value="MFS_1"/>
    <property type="match status" value="1"/>
</dbReference>
<keyword evidence="4 5" id="KW-0472">Membrane</keyword>
<sequence length="509" mass="55996">MMQDPVQVENSFQQNSDQEQLLDSRELQLEKGINPTIGAHVSLQSTGSGRVEHITYTRRWYILAIFALLNLVQCVGWNTWGPIADTSKLVFNWTDGDIALLTNWGPITYVLTGLLFSWVLDTKGLRVSVVIAAVLLFLGLGIRCLPVGINNTKWTANVGQIFIGIASPVLNGAPTILSAAWFPPHQRTTATAVSTTFIYLGFAVSFLIGPQIVTDIGTANGTNIDPGNKSDGLFDCETSLDPGVRQHHFNQIMLLIYIECGLGAILALCTLVYYPAKPSTPPSASAATSRESFKKGAFHLAKNRQFWLISLAYSISTGVYSSWSTQLDTLFQHTDGVNQDTVGWIGFYANIAGCLAGLFFARFVDHFGGIMKRVLLLLAVFATCSSLWCLLLSMKYIPFHIAFLYVSCISLGFFISGTVPIYFEITVEGMYPIAEGITTMALTLMNNMMGLVFLVPPLFPGIGVTWMNWVVLASASLPIVMLLLYRERYNRLKRDEEDTCSVNADIQGT</sequence>
<dbReference type="PANTHER" id="PTHR10924:SF27">
    <property type="entry name" value="SOLUTE CARRIER FAMILY 49 MEMBER 4"/>
    <property type="match status" value="1"/>
</dbReference>
<feature type="transmembrane region" description="Helical" evidence="5">
    <location>
        <begin position="375"/>
        <end position="397"/>
    </location>
</feature>
<dbReference type="SUPFAM" id="SSF103473">
    <property type="entry name" value="MFS general substrate transporter"/>
    <property type="match status" value="1"/>
</dbReference>
<dbReference type="PANTHER" id="PTHR10924">
    <property type="entry name" value="MAJOR FACILITATOR SUPERFAMILY PROTEIN-RELATED"/>
    <property type="match status" value="1"/>
</dbReference>
<evidence type="ECO:0000313" key="7">
    <source>
        <dbReference type="Proteomes" id="UP000887568"/>
    </source>
</evidence>
<dbReference type="InterPro" id="IPR011701">
    <property type="entry name" value="MFS"/>
</dbReference>
<organism evidence="6 7">
    <name type="scientific">Patiria miniata</name>
    <name type="common">Bat star</name>
    <name type="synonym">Asterina miniata</name>
    <dbReference type="NCBI Taxonomy" id="46514"/>
    <lineage>
        <taxon>Eukaryota</taxon>
        <taxon>Metazoa</taxon>
        <taxon>Echinodermata</taxon>
        <taxon>Eleutherozoa</taxon>
        <taxon>Asterozoa</taxon>
        <taxon>Asteroidea</taxon>
        <taxon>Valvatacea</taxon>
        <taxon>Valvatida</taxon>
        <taxon>Asterinidae</taxon>
        <taxon>Patiria</taxon>
    </lineage>
</organism>
<feature type="transmembrane region" description="Helical" evidence="5">
    <location>
        <begin position="60"/>
        <end position="80"/>
    </location>
</feature>
<feature type="transmembrane region" description="Helical" evidence="5">
    <location>
        <begin position="161"/>
        <end position="182"/>
    </location>
</feature>
<dbReference type="GeneID" id="119746131"/>
<proteinExistence type="predicted"/>
<keyword evidence="3 5" id="KW-1133">Transmembrane helix</keyword>
<dbReference type="OMA" id="VCFRESY"/>
<name>A0A914BTG8_PATMI</name>
<feature type="transmembrane region" description="Helical" evidence="5">
    <location>
        <begin position="252"/>
        <end position="274"/>
    </location>
</feature>
<evidence type="ECO:0000256" key="1">
    <source>
        <dbReference type="ARBA" id="ARBA00004141"/>
    </source>
</evidence>
<dbReference type="OrthoDB" id="422206at2759"/>
<reference evidence="6" key="1">
    <citation type="submission" date="2022-11" db="UniProtKB">
        <authorList>
            <consortium name="EnsemblMetazoa"/>
        </authorList>
    </citation>
    <scope>IDENTIFICATION</scope>
</reference>
<evidence type="ECO:0000256" key="2">
    <source>
        <dbReference type="ARBA" id="ARBA00022692"/>
    </source>
</evidence>
<evidence type="ECO:0000256" key="5">
    <source>
        <dbReference type="SAM" id="Phobius"/>
    </source>
</evidence>
<dbReference type="Gene3D" id="1.20.1250.20">
    <property type="entry name" value="MFS general substrate transporter like domains"/>
    <property type="match status" value="2"/>
</dbReference>
<dbReference type="GO" id="GO:0016020">
    <property type="term" value="C:membrane"/>
    <property type="evidence" value="ECO:0007669"/>
    <property type="project" value="UniProtKB-SubCell"/>
</dbReference>
<comment type="subcellular location">
    <subcellularLocation>
        <location evidence="1">Membrane</location>
        <topology evidence="1">Multi-pass membrane protein</topology>
    </subcellularLocation>
</comment>
<dbReference type="InterPro" id="IPR049680">
    <property type="entry name" value="FLVCR1-2_SLC49-like"/>
</dbReference>
<feature type="transmembrane region" description="Helical" evidence="5">
    <location>
        <begin position="127"/>
        <end position="149"/>
    </location>
</feature>
<feature type="transmembrane region" description="Helical" evidence="5">
    <location>
        <begin position="343"/>
        <end position="363"/>
    </location>
</feature>
<keyword evidence="2 5" id="KW-0812">Transmembrane</keyword>
<feature type="transmembrane region" description="Helical" evidence="5">
    <location>
        <begin position="437"/>
        <end position="459"/>
    </location>
</feature>
<dbReference type="AlphaFoldDB" id="A0A914BTG8"/>
<accession>A0A914BTG8</accession>
<dbReference type="EnsemblMetazoa" id="XM_038222929.1">
    <property type="protein sequence ID" value="XP_038078857.1"/>
    <property type="gene ID" value="LOC119746131"/>
</dbReference>
<evidence type="ECO:0000313" key="6">
    <source>
        <dbReference type="EnsemblMetazoa" id="XP_038078857.1"/>
    </source>
</evidence>
<feature type="transmembrane region" description="Helical" evidence="5">
    <location>
        <begin position="100"/>
        <end position="120"/>
    </location>
</feature>
<dbReference type="InterPro" id="IPR036259">
    <property type="entry name" value="MFS_trans_sf"/>
</dbReference>
<evidence type="ECO:0000256" key="4">
    <source>
        <dbReference type="ARBA" id="ARBA00023136"/>
    </source>
</evidence>
<dbReference type="Proteomes" id="UP000887568">
    <property type="component" value="Unplaced"/>
</dbReference>
<dbReference type="RefSeq" id="XP_038078857.1">
    <property type="nucleotide sequence ID" value="XM_038222929.1"/>
</dbReference>